<reference evidence="12 15" key="2">
    <citation type="submission" date="2015-01" db="EMBL/GenBank/DDBJ databases">
        <title>Vibrio sp. C5 JCM 19232 whole genome shotgun sequence.</title>
        <authorList>
            <person name="Sawabe T."/>
            <person name="Meirelles P."/>
            <person name="Feng G."/>
            <person name="Sayaka M."/>
            <person name="Hattori M."/>
            <person name="Ohkuma M."/>
        </authorList>
    </citation>
    <scope>NUCLEOTIDE SEQUENCE [LARGE SCALE GENOMIC DNA]</scope>
    <source>
        <strain evidence="12 15">JCM19232</strain>
    </source>
</reference>
<evidence type="ECO:0000256" key="6">
    <source>
        <dbReference type="ARBA" id="ARBA00023065"/>
    </source>
</evidence>
<keyword evidence="8 10" id="KW-0139">CF(1)</keyword>
<dbReference type="GO" id="GO:0045259">
    <property type="term" value="C:proton-transporting ATP synthase complex"/>
    <property type="evidence" value="ECO:0007669"/>
    <property type="project" value="UniProtKB-KW"/>
</dbReference>
<comment type="function">
    <text evidence="10">F(1)F(0) ATP synthase produces ATP from ADP in the presence of a proton or sodium gradient. F-type ATPases consist of two structural domains, F(1) containing the extramembraneous catalytic core and F(0) containing the membrane proton channel, linked together by a central stalk and a peripheral stalk. During catalysis, ATP synthesis in the catalytic domain of F(1) is coupled via a rotary mechanism of the central stalk subunits to proton translocation.</text>
</comment>
<protein>
    <recommendedName>
        <fullName evidence="10">ATP synthase subunit delta</fullName>
    </recommendedName>
    <alternativeName>
        <fullName evidence="10">ATP synthase F(1) sector subunit delta</fullName>
    </alternativeName>
    <alternativeName>
        <fullName evidence="10">F-type ATPase subunit delta</fullName>
        <shortName evidence="10">F-ATPase subunit delta</shortName>
    </alternativeName>
</protein>
<dbReference type="InterPro" id="IPR020781">
    <property type="entry name" value="ATPase_OSCP/d_CS"/>
</dbReference>
<proteinExistence type="inferred from homology"/>
<dbReference type="NCBIfam" id="NF004404">
    <property type="entry name" value="PRK05758.2-5"/>
    <property type="match status" value="1"/>
</dbReference>
<evidence type="ECO:0000313" key="13">
    <source>
        <dbReference type="EMBL" id="GAM78554.1"/>
    </source>
</evidence>
<dbReference type="Proteomes" id="UP000031671">
    <property type="component" value="Unassembled WGS sequence"/>
</dbReference>
<dbReference type="PRINTS" id="PR00125">
    <property type="entry name" value="ATPASEDELTA"/>
</dbReference>
<evidence type="ECO:0000256" key="5">
    <source>
        <dbReference type="ARBA" id="ARBA00022781"/>
    </source>
</evidence>
<dbReference type="HAMAP" id="MF_01416">
    <property type="entry name" value="ATP_synth_delta_bact"/>
    <property type="match status" value="1"/>
</dbReference>
<dbReference type="EMBL" id="BBSA01000019">
    <property type="protein sequence ID" value="GAM65401.1"/>
    <property type="molecule type" value="Genomic_DNA"/>
</dbReference>
<dbReference type="AlphaFoldDB" id="A0A0B8NRM1"/>
<organism evidence="11 16">
    <name type="scientific">Vibrio ishigakensis</name>
    <dbReference type="NCBI Taxonomy" id="1481914"/>
    <lineage>
        <taxon>Bacteria</taxon>
        <taxon>Pseudomonadati</taxon>
        <taxon>Pseudomonadota</taxon>
        <taxon>Gammaproteobacteria</taxon>
        <taxon>Vibrionales</taxon>
        <taxon>Vibrionaceae</taxon>
        <taxon>Vibrio</taxon>
    </lineage>
</organism>
<dbReference type="GO" id="GO:0046933">
    <property type="term" value="F:proton-transporting ATP synthase activity, rotational mechanism"/>
    <property type="evidence" value="ECO:0007669"/>
    <property type="project" value="UniProtKB-UniRule"/>
</dbReference>
<evidence type="ECO:0000313" key="14">
    <source>
        <dbReference type="Proteomes" id="UP000031666"/>
    </source>
</evidence>
<reference evidence="13 14" key="3">
    <citation type="submission" date="2015-01" db="EMBL/GenBank/DDBJ databases">
        <title>Vibrio sp. C94 JCM 19241 whole genome shotgun sequence.</title>
        <authorList>
            <person name="Sawabe T."/>
            <person name="Meirelles P."/>
            <person name="Feng G."/>
            <person name="Sayaka M."/>
            <person name="Hattori M."/>
            <person name="Ohkuma M."/>
        </authorList>
    </citation>
    <scope>NUCLEOTIDE SEQUENCE [LARGE SCALE GENOMIC DNA]</scope>
    <source>
        <strain evidence="14">JCM 19241</strain>
        <strain evidence="13">JCM19241</strain>
    </source>
</reference>
<accession>A0A0B8QWT5</accession>
<evidence type="ECO:0000313" key="11">
    <source>
        <dbReference type="EMBL" id="GAM54907.1"/>
    </source>
</evidence>
<keyword evidence="7 10" id="KW-0472">Membrane</keyword>
<dbReference type="InterPro" id="IPR000711">
    <property type="entry name" value="ATPase_OSCP/dsu"/>
</dbReference>
<evidence type="ECO:0000256" key="7">
    <source>
        <dbReference type="ARBA" id="ARBA00023136"/>
    </source>
</evidence>
<keyword evidence="11" id="KW-0378">Hydrolase</keyword>
<evidence type="ECO:0000313" key="16">
    <source>
        <dbReference type="Proteomes" id="UP000031671"/>
    </source>
</evidence>
<dbReference type="Proteomes" id="UP000031666">
    <property type="component" value="Unassembled WGS sequence"/>
</dbReference>
<reference evidence="11 16" key="1">
    <citation type="submission" date="2015-01" db="EMBL/GenBank/DDBJ databases">
        <title>Vibrio sp. C1 JCM 19231 whole genome shotgun sequence.</title>
        <authorList>
            <person name="Sawabe T."/>
            <person name="Meirelles P."/>
            <person name="Feng G."/>
            <person name="Sayaka M."/>
            <person name="Hattori M."/>
            <person name="Ohkuma M."/>
        </authorList>
    </citation>
    <scope>NUCLEOTIDE SEQUENCE [LARGE SCALE GENOMIC DNA]</scope>
    <source>
        <strain evidence="16">JCM 19231</strain>
        <strain evidence="11">JCM19231</strain>
    </source>
</reference>
<comment type="similarity">
    <text evidence="10">Belongs to the ATPase delta chain family.</text>
</comment>
<gene>
    <name evidence="10" type="primary">atpH</name>
    <name evidence="11" type="ORF">JCM19231_5827</name>
    <name evidence="12" type="ORF">JCM19232_3001</name>
    <name evidence="13" type="ORF">JCM19241_1959</name>
</gene>
<keyword evidence="5 10" id="KW-0375">Hydrogen ion transport</keyword>
<dbReference type="PANTHER" id="PTHR11910">
    <property type="entry name" value="ATP SYNTHASE DELTA CHAIN"/>
    <property type="match status" value="1"/>
</dbReference>
<dbReference type="EMBL" id="BBRZ01000008">
    <property type="protein sequence ID" value="GAM54907.1"/>
    <property type="molecule type" value="Genomic_DNA"/>
</dbReference>
<dbReference type="SUPFAM" id="SSF47928">
    <property type="entry name" value="N-terminal domain of the delta subunit of the F1F0-ATP synthase"/>
    <property type="match status" value="1"/>
</dbReference>
<keyword evidence="3 10" id="KW-1003">Cell membrane</keyword>
<dbReference type="InterPro" id="IPR026015">
    <property type="entry name" value="ATP_synth_OSCP/delta_N_sf"/>
</dbReference>
<dbReference type="Proteomes" id="UP000031670">
    <property type="component" value="Unassembled WGS sequence"/>
</dbReference>
<evidence type="ECO:0000256" key="4">
    <source>
        <dbReference type="ARBA" id="ARBA00022519"/>
    </source>
</evidence>
<dbReference type="GO" id="GO:0016787">
    <property type="term" value="F:hydrolase activity"/>
    <property type="evidence" value="ECO:0007669"/>
    <property type="project" value="UniProtKB-KW"/>
</dbReference>
<evidence type="ECO:0000256" key="1">
    <source>
        <dbReference type="ARBA" id="ARBA00004370"/>
    </source>
</evidence>
<evidence type="ECO:0000256" key="3">
    <source>
        <dbReference type="ARBA" id="ARBA00022475"/>
    </source>
</evidence>
<dbReference type="NCBIfam" id="TIGR01145">
    <property type="entry name" value="ATP_synt_delta"/>
    <property type="match status" value="1"/>
</dbReference>
<evidence type="ECO:0000256" key="8">
    <source>
        <dbReference type="ARBA" id="ARBA00023196"/>
    </source>
</evidence>
<dbReference type="RefSeq" id="WP_261834364.1">
    <property type="nucleotide sequence ID" value="NZ_AP024881.1"/>
</dbReference>
<accession>A0A0B8NRM1</accession>
<dbReference type="NCBIfam" id="NF004402">
    <property type="entry name" value="PRK05758.2-2"/>
    <property type="match status" value="1"/>
</dbReference>
<comment type="function">
    <text evidence="10">This protein is part of the stalk that links CF(0) to CF(1). It either transmits conformational changes from CF(0) to CF(1) or is implicated in proton conduction.</text>
</comment>
<evidence type="ECO:0000313" key="12">
    <source>
        <dbReference type="EMBL" id="GAM65401.1"/>
    </source>
</evidence>
<sequence>MSDLVTIARPYAKAAFDFAVEKNALDQWGQMLAFAAEVSKHDEIAEILDGSVTANKLSEIFIAVCGEQLDEHGQNLLKVMAANGRLKALPAVFAEFVVLKQEHDKTIDVDVTSATELSAEQLKEITSKLESRFERKVKLNCSIDETLLAGVIIRAGDLVIDNSARGRLNRLSDALQS</sequence>
<name>A0A0B8NRM1_9VIBR</name>
<reference evidence="14 15" key="4">
    <citation type="submission" date="2015-01" db="EMBL/GenBank/DDBJ databases">
        <authorList>
            <consortium name="NBRP consortium"/>
            <person name="Sawabe T."/>
            <person name="Meirelles P."/>
            <person name="Feng G."/>
            <person name="Sayaka M."/>
            <person name="Hattori M."/>
            <person name="Ohkuma M."/>
        </authorList>
    </citation>
    <scope>NUCLEOTIDE SEQUENCE [LARGE SCALE GENOMIC DNA]</scope>
    <source>
        <strain evidence="16">JCM 19231</strain>
        <strain evidence="14">JCM 19241</strain>
        <strain evidence="11">JCM19231</strain>
        <strain evidence="12 15">JCM19232</strain>
        <strain evidence="13">JCM19241</strain>
    </source>
</reference>
<keyword evidence="6 10" id="KW-0406">Ion transport</keyword>
<keyword evidence="16" id="KW-1185">Reference proteome</keyword>
<dbReference type="STRING" id="1481914.JCM19241_1959"/>
<dbReference type="Pfam" id="PF00213">
    <property type="entry name" value="OSCP"/>
    <property type="match status" value="1"/>
</dbReference>
<evidence type="ECO:0000256" key="9">
    <source>
        <dbReference type="ARBA" id="ARBA00023310"/>
    </source>
</evidence>
<keyword evidence="2 10" id="KW-0813">Transport</keyword>
<accession>A0A0B8PGI5</accession>
<dbReference type="Gene3D" id="1.10.520.20">
    <property type="entry name" value="N-terminal domain of the delta subunit of the F1F0-ATP synthase"/>
    <property type="match status" value="1"/>
</dbReference>
<keyword evidence="4" id="KW-0997">Cell inner membrane</keyword>
<evidence type="ECO:0000256" key="10">
    <source>
        <dbReference type="HAMAP-Rule" id="MF_01416"/>
    </source>
</evidence>
<comment type="caution">
    <text evidence="11">The sequence shown here is derived from an EMBL/GenBank/DDBJ whole genome shotgun (WGS) entry which is preliminary data.</text>
</comment>
<dbReference type="EMBL" id="BBSC01000015">
    <property type="protein sequence ID" value="GAM78554.1"/>
    <property type="molecule type" value="Genomic_DNA"/>
</dbReference>
<dbReference type="GO" id="GO:0005886">
    <property type="term" value="C:plasma membrane"/>
    <property type="evidence" value="ECO:0007669"/>
    <property type="project" value="UniProtKB-SubCell"/>
</dbReference>
<dbReference type="PROSITE" id="PS00389">
    <property type="entry name" value="ATPASE_DELTA"/>
    <property type="match status" value="1"/>
</dbReference>
<evidence type="ECO:0000313" key="15">
    <source>
        <dbReference type="Proteomes" id="UP000031670"/>
    </source>
</evidence>
<keyword evidence="9 10" id="KW-0066">ATP synthesis</keyword>
<comment type="subcellular location">
    <subcellularLocation>
        <location evidence="10">Cell membrane</location>
        <topology evidence="10">Peripheral membrane protein</topology>
    </subcellularLocation>
    <subcellularLocation>
        <location evidence="1">Membrane</location>
    </subcellularLocation>
</comment>
<evidence type="ECO:0000256" key="2">
    <source>
        <dbReference type="ARBA" id="ARBA00022448"/>
    </source>
</evidence>